<gene>
    <name evidence="1" type="ORF">PHSY_004874</name>
</gene>
<organism evidence="1 2">
    <name type="scientific">Pseudozyma hubeiensis (strain SY62)</name>
    <name type="common">Yeast</name>
    <dbReference type="NCBI Taxonomy" id="1305764"/>
    <lineage>
        <taxon>Eukaryota</taxon>
        <taxon>Fungi</taxon>
        <taxon>Dikarya</taxon>
        <taxon>Basidiomycota</taxon>
        <taxon>Ustilaginomycotina</taxon>
        <taxon>Ustilaginomycetes</taxon>
        <taxon>Ustilaginales</taxon>
        <taxon>Ustilaginaceae</taxon>
        <taxon>Pseudozyma</taxon>
    </lineage>
</organism>
<reference evidence="2" key="1">
    <citation type="journal article" date="2013" name="Genome Announc.">
        <title>Draft genome sequence of the basidiomycetous yeast-like fungus Pseudozyma hubeiensis SY62, which produces an abundant amount of the biosurfactant mannosylerythritol lipids.</title>
        <authorList>
            <person name="Konishi M."/>
            <person name="Hatada Y."/>
            <person name="Horiuchi J."/>
        </authorList>
    </citation>
    <scope>NUCLEOTIDE SEQUENCE [LARGE SCALE GENOMIC DNA]</scope>
    <source>
        <strain evidence="2">SY62</strain>
    </source>
</reference>
<dbReference type="EMBL" id="DF238808">
    <property type="protein sequence ID" value="GAC97289.1"/>
    <property type="molecule type" value="Genomic_DNA"/>
</dbReference>
<name>R9P7H6_PSEHS</name>
<accession>R9P7H6</accession>
<protein>
    <submittedName>
        <fullName evidence="1">Uncharacterized protein</fullName>
    </submittedName>
</protein>
<dbReference type="Proteomes" id="UP000014071">
    <property type="component" value="Unassembled WGS sequence"/>
</dbReference>
<keyword evidence="2" id="KW-1185">Reference proteome</keyword>
<dbReference type="GeneID" id="24110155"/>
<dbReference type="HOGENOM" id="CLU_2278682_0_0_1"/>
<sequence length="102" mass="11864">MVKNLKPRRRYQSVTSVCDGYEGAACPFRTDATALQWCISPRFRRCPFWLELALLVAQAPSRLHGRTRLVEFEDMSEMGANDGLRRVHRVQLRFCRCMTKLS</sequence>
<dbReference type="AlphaFoldDB" id="R9P7H6"/>
<dbReference type="RefSeq" id="XP_012190876.1">
    <property type="nucleotide sequence ID" value="XM_012335486.1"/>
</dbReference>
<evidence type="ECO:0000313" key="1">
    <source>
        <dbReference type="EMBL" id="GAC97289.1"/>
    </source>
</evidence>
<proteinExistence type="predicted"/>
<evidence type="ECO:0000313" key="2">
    <source>
        <dbReference type="Proteomes" id="UP000014071"/>
    </source>
</evidence>